<dbReference type="Pfam" id="PF04266">
    <property type="entry name" value="ASCH"/>
    <property type="match status" value="1"/>
</dbReference>
<accession>A0A0A3ZE11</accession>
<evidence type="ECO:0000259" key="1">
    <source>
        <dbReference type="Pfam" id="PF04266"/>
    </source>
</evidence>
<evidence type="ECO:0000313" key="3">
    <source>
        <dbReference type="Proteomes" id="UP000030351"/>
    </source>
</evidence>
<feature type="domain" description="ASCH" evidence="1">
    <location>
        <begin position="7"/>
        <end position="98"/>
    </location>
</feature>
<dbReference type="eggNOG" id="ENOG50337BQ">
    <property type="taxonomic scope" value="Bacteria"/>
</dbReference>
<comment type="caution">
    <text evidence="2">The sequence shown here is derived from an EMBL/GenBank/DDBJ whole genome shotgun (WGS) entry which is preliminary data.</text>
</comment>
<sequence length="104" mass="12284">MQSLDIVPRLLPEVRSGRKRHTIRWRERKILPGLMRYVNAENASDTLVVRVTEVKTMPLFSVALYLDMSEEWPDKVLLDGMRKHYPDIRLDSEVDVIHHHPLQE</sequence>
<dbReference type="EMBL" id="JRUQ01000004">
    <property type="protein sequence ID" value="KGT96049.1"/>
    <property type="molecule type" value="Genomic_DNA"/>
</dbReference>
<dbReference type="SUPFAM" id="SSF88697">
    <property type="entry name" value="PUA domain-like"/>
    <property type="match status" value="1"/>
</dbReference>
<keyword evidence="3" id="KW-1185">Reference proteome</keyword>
<protein>
    <recommendedName>
        <fullName evidence="1">ASCH domain-containing protein</fullName>
    </recommendedName>
</protein>
<dbReference type="OrthoDB" id="6539093at2"/>
<name>A0A0A3ZE11_9GAMM</name>
<gene>
    <name evidence="2" type="ORF">NG99_00635</name>
</gene>
<reference evidence="2 3" key="1">
    <citation type="submission" date="2014-10" db="EMBL/GenBank/DDBJ databases">
        <title>Genome sequence of Erwinia typographi M043b.</title>
        <authorList>
            <person name="Chan K.-G."/>
            <person name="Tan W.-S."/>
        </authorList>
    </citation>
    <scope>NUCLEOTIDE SEQUENCE [LARGE SCALE GENOMIC DNA]</scope>
    <source>
        <strain evidence="2 3">M043b</strain>
    </source>
</reference>
<proteinExistence type="predicted"/>
<dbReference type="InterPro" id="IPR007374">
    <property type="entry name" value="ASCH_domain"/>
</dbReference>
<dbReference type="Proteomes" id="UP000030351">
    <property type="component" value="Unassembled WGS sequence"/>
</dbReference>
<dbReference type="InterPro" id="IPR015947">
    <property type="entry name" value="PUA-like_sf"/>
</dbReference>
<evidence type="ECO:0000313" key="2">
    <source>
        <dbReference type="EMBL" id="KGT96049.1"/>
    </source>
</evidence>
<organism evidence="2 3">
    <name type="scientific">Erwinia typographi</name>
    <dbReference type="NCBI Taxonomy" id="371042"/>
    <lineage>
        <taxon>Bacteria</taxon>
        <taxon>Pseudomonadati</taxon>
        <taxon>Pseudomonadota</taxon>
        <taxon>Gammaproteobacteria</taxon>
        <taxon>Enterobacterales</taxon>
        <taxon>Erwiniaceae</taxon>
        <taxon>Erwinia</taxon>
    </lineage>
</organism>
<dbReference type="RefSeq" id="WP_034887320.1">
    <property type="nucleotide sequence ID" value="NZ_JRUQ01000004.1"/>
</dbReference>
<dbReference type="AlphaFoldDB" id="A0A0A3ZE11"/>